<dbReference type="EMBL" id="JACAZI010000018">
    <property type="protein sequence ID" value="KAF7341178.1"/>
    <property type="molecule type" value="Genomic_DNA"/>
</dbReference>
<gene>
    <name evidence="1" type="ORF">MVEN_01852700</name>
</gene>
<dbReference type="OrthoDB" id="2951727at2759"/>
<dbReference type="Proteomes" id="UP000620124">
    <property type="component" value="Unassembled WGS sequence"/>
</dbReference>
<evidence type="ECO:0000313" key="2">
    <source>
        <dbReference type="Proteomes" id="UP000620124"/>
    </source>
</evidence>
<keyword evidence="2" id="KW-1185">Reference proteome</keyword>
<reference evidence="1" key="1">
    <citation type="submission" date="2020-05" db="EMBL/GenBank/DDBJ databases">
        <title>Mycena genomes resolve the evolution of fungal bioluminescence.</title>
        <authorList>
            <person name="Tsai I.J."/>
        </authorList>
    </citation>
    <scope>NUCLEOTIDE SEQUENCE</scope>
    <source>
        <strain evidence="1">CCC161011</strain>
    </source>
</reference>
<accession>A0A8H6XGQ0</accession>
<comment type="caution">
    <text evidence="1">The sequence shown here is derived from an EMBL/GenBank/DDBJ whole genome shotgun (WGS) entry which is preliminary data.</text>
</comment>
<protein>
    <submittedName>
        <fullName evidence="1">Uncharacterized protein</fullName>
    </submittedName>
</protein>
<proteinExistence type="predicted"/>
<name>A0A8H6XGQ0_9AGAR</name>
<dbReference type="AlphaFoldDB" id="A0A8H6XGQ0"/>
<organism evidence="1 2">
    <name type="scientific">Mycena venus</name>
    <dbReference type="NCBI Taxonomy" id="2733690"/>
    <lineage>
        <taxon>Eukaryota</taxon>
        <taxon>Fungi</taxon>
        <taxon>Dikarya</taxon>
        <taxon>Basidiomycota</taxon>
        <taxon>Agaricomycotina</taxon>
        <taxon>Agaricomycetes</taxon>
        <taxon>Agaricomycetidae</taxon>
        <taxon>Agaricales</taxon>
        <taxon>Marasmiineae</taxon>
        <taxon>Mycenaceae</taxon>
        <taxon>Mycena</taxon>
    </lineage>
</organism>
<evidence type="ECO:0000313" key="1">
    <source>
        <dbReference type="EMBL" id="KAF7341178.1"/>
    </source>
</evidence>
<sequence length="205" mass="21884">MLSLPHNWRDREANYQSTHKLLYHPMFSKLIAFGAMALALVNAAPTSPGSITVSCNVNLDGAAVSNQVHSVSKQVNSAPSTGKLESGLYHIFNGKLSDGISHNALRSDGAENPVFVFNHESPAPGSAFHVQVLGDYGYVHIFDDAVGLPLGVSKGQIVPVSGTIPEVFALQPSGDKFIIRTKDGRVWTPFGASRTGTQHYLSSAL</sequence>